<keyword evidence="1" id="KW-1133">Transmembrane helix</keyword>
<dbReference type="RefSeq" id="WP_005675354.1">
    <property type="nucleotide sequence ID" value="NZ_QRUB01000023.1"/>
</dbReference>
<comment type="caution">
    <text evidence="2">The sequence shown here is derived from an EMBL/GenBank/DDBJ whole genome shotgun (WGS) entry which is preliminary data.</text>
</comment>
<dbReference type="AlphaFoldDB" id="A0A412E0P3"/>
<organism evidence="2 3">
    <name type="scientific">Bacteroides stercoris</name>
    <dbReference type="NCBI Taxonomy" id="46506"/>
    <lineage>
        <taxon>Bacteria</taxon>
        <taxon>Pseudomonadati</taxon>
        <taxon>Bacteroidota</taxon>
        <taxon>Bacteroidia</taxon>
        <taxon>Bacteroidales</taxon>
        <taxon>Bacteroidaceae</taxon>
        <taxon>Bacteroides</taxon>
    </lineage>
</organism>
<accession>A0A412E0P3</accession>
<reference evidence="2 3" key="1">
    <citation type="submission" date="2018-08" db="EMBL/GenBank/DDBJ databases">
        <title>A genome reference for cultivated species of the human gut microbiota.</title>
        <authorList>
            <person name="Zou Y."/>
            <person name="Xue W."/>
            <person name="Luo G."/>
        </authorList>
    </citation>
    <scope>NUCLEOTIDE SEQUENCE [LARGE SCALE GENOMIC DNA]</scope>
    <source>
        <strain evidence="2 3">AF25-6</strain>
    </source>
</reference>
<name>A0A412E0P3_BACSE</name>
<evidence type="ECO:0000313" key="3">
    <source>
        <dbReference type="Proteomes" id="UP000284161"/>
    </source>
</evidence>
<evidence type="ECO:0000256" key="1">
    <source>
        <dbReference type="SAM" id="Phobius"/>
    </source>
</evidence>
<dbReference type="EMBL" id="QRUB01000023">
    <property type="protein sequence ID" value="RGR26202.1"/>
    <property type="molecule type" value="Genomic_DNA"/>
</dbReference>
<feature type="transmembrane region" description="Helical" evidence="1">
    <location>
        <begin position="6"/>
        <end position="22"/>
    </location>
</feature>
<keyword evidence="1" id="KW-0812">Transmembrane</keyword>
<gene>
    <name evidence="2" type="ORF">DWY58_15870</name>
</gene>
<feature type="transmembrane region" description="Helical" evidence="1">
    <location>
        <begin position="29"/>
        <end position="51"/>
    </location>
</feature>
<feature type="transmembrane region" description="Helical" evidence="1">
    <location>
        <begin position="63"/>
        <end position="83"/>
    </location>
</feature>
<dbReference type="Proteomes" id="UP000284161">
    <property type="component" value="Unassembled WGS sequence"/>
</dbReference>
<evidence type="ECO:0000313" key="2">
    <source>
        <dbReference type="EMBL" id="RGR26202.1"/>
    </source>
</evidence>
<protein>
    <submittedName>
        <fullName evidence="2">Uncharacterized protein</fullName>
    </submittedName>
</protein>
<sequence length="211" mass="23575">MLQIIFLNIGLCVILLAIAFVFKKYARVILWSSAITLFVGTLLLVGLGVVNPVSDNETGSSEFWGTIMFLISAAALVIGAEILREKNIKNVEEVVSVDAEIILSETLDTELARKVFAKAIEAGYMKEDGTHYIWNESKVLLAYMCGRIYCGDKPTVSNIDDREFWKFGRTAFFPDTELNNLFDVSGLGQSRSNRKDLPVPTKSTEIDKFFE</sequence>
<keyword evidence="1" id="KW-0472">Membrane</keyword>
<proteinExistence type="predicted"/>